<dbReference type="GeneID" id="17275837"/>
<dbReference type="KEGG" id="ehx:EMIHUDRAFT_456541"/>
<keyword evidence="2" id="KW-1185">Reference proteome</keyword>
<dbReference type="EnsemblProtists" id="EOD30564">
    <property type="protein sequence ID" value="EOD30564"/>
    <property type="gene ID" value="EMIHUDRAFT_456541"/>
</dbReference>
<dbReference type="HOGENOM" id="CLU_817441_0_0_1"/>
<dbReference type="RefSeq" id="XP_005782993.1">
    <property type="nucleotide sequence ID" value="XM_005782936.1"/>
</dbReference>
<organism evidence="1 2">
    <name type="scientific">Emiliania huxleyi (strain CCMP1516)</name>
    <dbReference type="NCBI Taxonomy" id="280463"/>
    <lineage>
        <taxon>Eukaryota</taxon>
        <taxon>Haptista</taxon>
        <taxon>Haptophyta</taxon>
        <taxon>Prymnesiophyceae</taxon>
        <taxon>Isochrysidales</taxon>
        <taxon>Noelaerhabdaceae</taxon>
        <taxon>Emiliania</taxon>
    </lineage>
</organism>
<protein>
    <submittedName>
        <fullName evidence="1">Uncharacterized protein</fullName>
    </submittedName>
</protein>
<dbReference type="AlphaFoldDB" id="A0A0D3K479"/>
<name>A0A0D3K479_EMIH1</name>
<proteinExistence type="predicted"/>
<sequence>MQTPLPRRRLSDRELCSGAVRTSHYGALLSDVSVDFSLFDTRAAPSLWASRPLLGAPQRGVMRAPCSANDLQTLLADYEGLHLQPLVAAIRPKRPLGQRSAEDESIALFLLADYANLFHQMGSLYITAAAMRDLLGSKPDTAHSVHVFLLNNASLTPTAVFWSPGLSARAPRFVGEPAARSAGVRSFGRALLVQPATETWLRHGGTPPVGSATEVRLVELGALSSREQLSLVRGAAGLIGAHGAALVRSLFPDLSRTSPGPFVERFFRRGAGAPVLELLNRANANAYYSNQCRWQRRGYAAWQNNDPAREVQAFDADGRLLDPFRWHLRADVGAVGALLEGLLSSPRHRAGEAARAVARPGMVEAWGGAPATALLERRKK</sequence>
<accession>A0A0D3K479</accession>
<evidence type="ECO:0000313" key="1">
    <source>
        <dbReference type="EnsemblProtists" id="EOD30564"/>
    </source>
</evidence>
<reference evidence="1" key="2">
    <citation type="submission" date="2024-10" db="UniProtKB">
        <authorList>
            <consortium name="EnsemblProtists"/>
        </authorList>
    </citation>
    <scope>IDENTIFICATION</scope>
</reference>
<reference evidence="2" key="1">
    <citation type="journal article" date="2013" name="Nature">
        <title>Pan genome of the phytoplankton Emiliania underpins its global distribution.</title>
        <authorList>
            <person name="Read B.A."/>
            <person name="Kegel J."/>
            <person name="Klute M.J."/>
            <person name="Kuo A."/>
            <person name="Lefebvre S.C."/>
            <person name="Maumus F."/>
            <person name="Mayer C."/>
            <person name="Miller J."/>
            <person name="Monier A."/>
            <person name="Salamov A."/>
            <person name="Young J."/>
            <person name="Aguilar M."/>
            <person name="Claverie J.M."/>
            <person name="Frickenhaus S."/>
            <person name="Gonzalez K."/>
            <person name="Herman E.K."/>
            <person name="Lin Y.C."/>
            <person name="Napier J."/>
            <person name="Ogata H."/>
            <person name="Sarno A.F."/>
            <person name="Shmutz J."/>
            <person name="Schroeder D."/>
            <person name="de Vargas C."/>
            <person name="Verret F."/>
            <person name="von Dassow P."/>
            <person name="Valentin K."/>
            <person name="Van de Peer Y."/>
            <person name="Wheeler G."/>
            <person name="Dacks J.B."/>
            <person name="Delwiche C.F."/>
            <person name="Dyhrman S.T."/>
            <person name="Glockner G."/>
            <person name="John U."/>
            <person name="Richards T."/>
            <person name="Worden A.Z."/>
            <person name="Zhang X."/>
            <person name="Grigoriev I.V."/>
            <person name="Allen A.E."/>
            <person name="Bidle K."/>
            <person name="Borodovsky M."/>
            <person name="Bowler C."/>
            <person name="Brownlee C."/>
            <person name="Cock J.M."/>
            <person name="Elias M."/>
            <person name="Gladyshev V.N."/>
            <person name="Groth M."/>
            <person name="Guda C."/>
            <person name="Hadaegh A."/>
            <person name="Iglesias-Rodriguez M.D."/>
            <person name="Jenkins J."/>
            <person name="Jones B.M."/>
            <person name="Lawson T."/>
            <person name="Leese F."/>
            <person name="Lindquist E."/>
            <person name="Lobanov A."/>
            <person name="Lomsadze A."/>
            <person name="Malik S.B."/>
            <person name="Marsh M.E."/>
            <person name="Mackinder L."/>
            <person name="Mock T."/>
            <person name="Mueller-Roeber B."/>
            <person name="Pagarete A."/>
            <person name="Parker M."/>
            <person name="Probert I."/>
            <person name="Quesneville H."/>
            <person name="Raines C."/>
            <person name="Rensing S.A."/>
            <person name="Riano-Pachon D.M."/>
            <person name="Richier S."/>
            <person name="Rokitta S."/>
            <person name="Shiraiwa Y."/>
            <person name="Soanes D.M."/>
            <person name="van der Giezen M."/>
            <person name="Wahlund T.M."/>
            <person name="Williams B."/>
            <person name="Wilson W."/>
            <person name="Wolfe G."/>
            <person name="Wurch L.L."/>
        </authorList>
    </citation>
    <scope>NUCLEOTIDE SEQUENCE</scope>
</reference>
<evidence type="ECO:0000313" key="2">
    <source>
        <dbReference type="Proteomes" id="UP000013827"/>
    </source>
</evidence>
<dbReference type="Proteomes" id="UP000013827">
    <property type="component" value="Unassembled WGS sequence"/>
</dbReference>
<dbReference type="PaxDb" id="2903-EOD30564"/>